<accession>A0A5B8JB11</accession>
<dbReference type="EMBL" id="CP041663">
    <property type="protein sequence ID" value="QDY88272.1"/>
    <property type="molecule type" value="Genomic_DNA"/>
</dbReference>
<reference evidence="2" key="1">
    <citation type="submission" date="2019-07" db="EMBL/GenBank/DDBJ databases">
        <title>Complete genome sequences of three Mycoplasma sp. 1220 strains.</title>
        <authorList>
            <person name="Grozner D."/>
            <person name="Forro B."/>
            <person name="Kovacs A.B."/>
            <person name="Marton S."/>
            <person name="Banyai K."/>
            <person name="Kreizinger Z."/>
            <person name="Sulyok K.M."/>
            <person name="Gyuranecz M."/>
        </authorList>
    </citation>
    <scope>NUCLEOTIDE SEQUENCE [LARGE SCALE GENOMIC DNA]</scope>
    <source>
        <strain evidence="2">MYCAV93</strain>
    </source>
</reference>
<organism evidence="1 2">
    <name type="scientific">Mycoplasma anserisalpingitidis</name>
    <dbReference type="NCBI Taxonomy" id="519450"/>
    <lineage>
        <taxon>Bacteria</taxon>
        <taxon>Bacillati</taxon>
        <taxon>Mycoplasmatota</taxon>
        <taxon>Mollicutes</taxon>
        <taxon>Mycoplasmataceae</taxon>
        <taxon>Mycoplasma</taxon>
    </lineage>
</organism>
<gene>
    <name evidence="1" type="ORF">FOY43_01155</name>
</gene>
<proteinExistence type="predicted"/>
<protein>
    <submittedName>
        <fullName evidence="1">Uncharacterized protein</fullName>
    </submittedName>
</protein>
<dbReference type="AlphaFoldDB" id="A0A5B8JB11"/>
<dbReference type="RefSeq" id="WP_146308742.1">
    <property type="nucleotide sequence ID" value="NZ_CP041663.1"/>
</dbReference>
<dbReference type="Proteomes" id="UP000317512">
    <property type="component" value="Chromosome"/>
</dbReference>
<evidence type="ECO:0000313" key="2">
    <source>
        <dbReference type="Proteomes" id="UP000317512"/>
    </source>
</evidence>
<sequence>MNNINTNLNIFNNSLDKSFKEIIEFLIHKYSKESNTRKIEQNILKSILETQSKKDKNWC</sequence>
<name>A0A5B8JB11_9MOLU</name>
<evidence type="ECO:0000313" key="1">
    <source>
        <dbReference type="EMBL" id="QDY88272.1"/>
    </source>
</evidence>